<evidence type="ECO:0000313" key="1">
    <source>
        <dbReference type="EMBL" id="KAD7478399.1"/>
    </source>
</evidence>
<gene>
    <name evidence="1" type="ORF">E3N88_01535</name>
</gene>
<keyword evidence="2" id="KW-1185">Reference proteome</keyword>
<reference evidence="1 2" key="1">
    <citation type="submission" date="2019-05" db="EMBL/GenBank/DDBJ databases">
        <title>Mikania micrantha, genome provides insights into the molecular mechanism of rapid growth.</title>
        <authorList>
            <person name="Liu B."/>
        </authorList>
    </citation>
    <scope>NUCLEOTIDE SEQUENCE [LARGE SCALE GENOMIC DNA]</scope>
    <source>
        <strain evidence="1">NLD-2019</strain>
        <tissue evidence="1">Leaf</tissue>
    </source>
</reference>
<protein>
    <submittedName>
        <fullName evidence="1">Uncharacterized protein</fullName>
    </submittedName>
</protein>
<name>A0A5N6Q1C3_9ASTR</name>
<comment type="caution">
    <text evidence="1">The sequence shown here is derived from an EMBL/GenBank/DDBJ whole genome shotgun (WGS) entry which is preliminary data.</text>
</comment>
<accession>A0A5N6Q1C3</accession>
<dbReference type="Proteomes" id="UP000326396">
    <property type="component" value="Linkage Group LG1"/>
</dbReference>
<proteinExistence type="predicted"/>
<evidence type="ECO:0000313" key="2">
    <source>
        <dbReference type="Proteomes" id="UP000326396"/>
    </source>
</evidence>
<dbReference type="AlphaFoldDB" id="A0A5N6Q1C3"/>
<dbReference type="EMBL" id="SZYD01000001">
    <property type="protein sequence ID" value="KAD7478399.1"/>
    <property type="molecule type" value="Genomic_DNA"/>
</dbReference>
<sequence length="72" mass="8387">MREPDEAVGNEGSNRRKKIRIWGHGEMGNREGRRVRYSDWTLTGTPKYWPLLVRCAALTQFDIDGLMLDFFA</sequence>
<organism evidence="1 2">
    <name type="scientific">Mikania micrantha</name>
    <name type="common">bitter vine</name>
    <dbReference type="NCBI Taxonomy" id="192012"/>
    <lineage>
        <taxon>Eukaryota</taxon>
        <taxon>Viridiplantae</taxon>
        <taxon>Streptophyta</taxon>
        <taxon>Embryophyta</taxon>
        <taxon>Tracheophyta</taxon>
        <taxon>Spermatophyta</taxon>
        <taxon>Magnoliopsida</taxon>
        <taxon>eudicotyledons</taxon>
        <taxon>Gunneridae</taxon>
        <taxon>Pentapetalae</taxon>
        <taxon>asterids</taxon>
        <taxon>campanulids</taxon>
        <taxon>Asterales</taxon>
        <taxon>Asteraceae</taxon>
        <taxon>Asteroideae</taxon>
        <taxon>Heliantheae alliance</taxon>
        <taxon>Eupatorieae</taxon>
        <taxon>Mikania</taxon>
    </lineage>
</organism>